<evidence type="ECO:0000313" key="3">
    <source>
        <dbReference type="EMBL" id="VDM96919.1"/>
    </source>
</evidence>
<feature type="transmembrane region" description="Helical" evidence="1">
    <location>
        <begin position="239"/>
        <end position="260"/>
    </location>
</feature>
<evidence type="ECO:0000256" key="2">
    <source>
        <dbReference type="SAM" id="SignalP"/>
    </source>
</evidence>
<keyword evidence="4" id="KW-1185">Reference proteome</keyword>
<dbReference type="WBParaSite" id="TCLT_0000145901-mRNA-1">
    <property type="protein sequence ID" value="TCLT_0000145901-mRNA-1"/>
    <property type="gene ID" value="TCLT_0000145901"/>
</dbReference>
<dbReference type="OMA" id="LKCCQRE"/>
<gene>
    <name evidence="3" type="ORF">TCLT_LOCUS1460</name>
</gene>
<feature type="chain" id="PRO_5043135941" evidence="2">
    <location>
        <begin position="28"/>
        <end position="309"/>
    </location>
</feature>
<keyword evidence="1" id="KW-0472">Membrane</keyword>
<evidence type="ECO:0000313" key="4">
    <source>
        <dbReference type="Proteomes" id="UP000276776"/>
    </source>
</evidence>
<reference evidence="3 4" key="2">
    <citation type="submission" date="2018-11" db="EMBL/GenBank/DDBJ databases">
        <authorList>
            <consortium name="Pathogen Informatics"/>
        </authorList>
    </citation>
    <scope>NUCLEOTIDE SEQUENCE [LARGE SCALE GENOMIC DNA]</scope>
</reference>
<dbReference type="Pfam" id="PF09777">
    <property type="entry name" value="OSTMP1"/>
    <property type="match status" value="1"/>
</dbReference>
<dbReference type="GO" id="GO:0005829">
    <property type="term" value="C:cytosol"/>
    <property type="evidence" value="ECO:0007669"/>
    <property type="project" value="TreeGrafter"/>
</dbReference>
<keyword evidence="1" id="KW-1133">Transmembrane helix</keyword>
<name>A0A158RB06_THECL</name>
<accession>A0A158RB06</accession>
<keyword evidence="1" id="KW-0812">Transmembrane</keyword>
<dbReference type="InterPro" id="IPR019172">
    <property type="entry name" value="Osteopetrosis-assoc_TM_1"/>
</dbReference>
<reference evidence="5" key="1">
    <citation type="submission" date="2016-04" db="UniProtKB">
        <authorList>
            <consortium name="WormBaseParasite"/>
        </authorList>
    </citation>
    <scope>IDENTIFICATION</scope>
</reference>
<organism evidence="5">
    <name type="scientific">Thelazia callipaeda</name>
    <name type="common">Oriental eyeworm</name>
    <name type="synonym">Parasitic nematode</name>
    <dbReference type="NCBI Taxonomy" id="103827"/>
    <lineage>
        <taxon>Eukaryota</taxon>
        <taxon>Metazoa</taxon>
        <taxon>Ecdysozoa</taxon>
        <taxon>Nematoda</taxon>
        <taxon>Chromadorea</taxon>
        <taxon>Rhabditida</taxon>
        <taxon>Spirurina</taxon>
        <taxon>Spiruromorpha</taxon>
        <taxon>Thelazioidea</taxon>
        <taxon>Thelaziidae</taxon>
        <taxon>Thelazia</taxon>
    </lineage>
</organism>
<evidence type="ECO:0000313" key="5">
    <source>
        <dbReference type="WBParaSite" id="TCLT_0000145901-mRNA-1"/>
    </source>
</evidence>
<dbReference type="OrthoDB" id="8021850at2759"/>
<dbReference type="AlphaFoldDB" id="A0A158RB06"/>
<protein>
    <submittedName>
        <fullName evidence="5">Osteopetrosis-associated transmembrane protein 1</fullName>
    </submittedName>
</protein>
<dbReference type="PANTHER" id="PTHR15644:SF2">
    <property type="entry name" value="OSTEOPETROSIS-ASSOCIATED TRANSMEMBRANE PROTEIN 1"/>
    <property type="match status" value="1"/>
</dbReference>
<dbReference type="EMBL" id="UYYF01000190">
    <property type="protein sequence ID" value="VDM96919.1"/>
    <property type="molecule type" value="Genomic_DNA"/>
</dbReference>
<dbReference type="STRING" id="103827.A0A158RB06"/>
<dbReference type="PANTHER" id="PTHR15644">
    <property type="entry name" value="OSTEOPETROSIS ASSOCIATED TRANSMEMBRANE PROTEIN 1"/>
    <property type="match status" value="1"/>
</dbReference>
<evidence type="ECO:0000256" key="1">
    <source>
        <dbReference type="SAM" id="Phobius"/>
    </source>
</evidence>
<sequence>MRNSLILYVASWFYPLIITSRVVTAQANEPWDLNAPCRPYIEEFSKSGSRMIACAIMYSSPPKVCTYCTEEYVALKHLEYNLLKLVNKYVFSRDNTTCSRVIYDSYVISYISELSKTITHKIWESSHCSSCVNINWHFETNSTNYSYSNNTIDFQNKLFVWRHCVSNYSSFVESSYAIICNKCLDSFNELFQFYWDVYTAPHAKFCLDVETTMNDTMNLWHNVWSCGDEGSKDLQDWTVFGYSLTLLIIITVFFYTGSYVQSEETKRRLIHYSELEAPRGLRSYLLSSSVLNAISSKMHIWQYFIMTFD</sequence>
<dbReference type="Proteomes" id="UP000276776">
    <property type="component" value="Unassembled WGS sequence"/>
</dbReference>
<keyword evidence="2" id="KW-0732">Signal</keyword>
<feature type="signal peptide" evidence="2">
    <location>
        <begin position="1"/>
        <end position="27"/>
    </location>
</feature>
<proteinExistence type="predicted"/>